<feature type="chain" id="PRO_5035901163" evidence="1">
    <location>
        <begin position="17"/>
        <end position="184"/>
    </location>
</feature>
<keyword evidence="3" id="KW-1185">Reference proteome</keyword>
<dbReference type="OrthoDB" id="6924815at2759"/>
<organism evidence="2 3">
    <name type="scientific">Parnassius apollo</name>
    <name type="common">Apollo butterfly</name>
    <name type="synonym">Papilio apollo</name>
    <dbReference type="NCBI Taxonomy" id="110799"/>
    <lineage>
        <taxon>Eukaryota</taxon>
        <taxon>Metazoa</taxon>
        <taxon>Ecdysozoa</taxon>
        <taxon>Arthropoda</taxon>
        <taxon>Hexapoda</taxon>
        <taxon>Insecta</taxon>
        <taxon>Pterygota</taxon>
        <taxon>Neoptera</taxon>
        <taxon>Endopterygota</taxon>
        <taxon>Lepidoptera</taxon>
        <taxon>Glossata</taxon>
        <taxon>Ditrysia</taxon>
        <taxon>Papilionoidea</taxon>
        <taxon>Papilionidae</taxon>
        <taxon>Parnassiinae</taxon>
        <taxon>Parnassini</taxon>
        <taxon>Parnassius</taxon>
        <taxon>Parnassius</taxon>
    </lineage>
</organism>
<sequence>MFKLVVLSVLFAAAIAEPGVFYTPTTFTPVAAPAATTYVQQAAQYSSYLPAAQYSNYLPAPSVYSSLPNVHYIKKRSAPFYNTYAAPYTYITGAPLTAPYASTYITSAPIAATLPVLSTYSSPVHYIKKRSVRAFLPAPTSYIAPAPITTTYIESAPLSATYSSAILPNAAFLSSYGTLPYIKK</sequence>
<name>A0A8S3Y637_PARAO</name>
<keyword evidence="1" id="KW-0732">Signal</keyword>
<evidence type="ECO:0000313" key="2">
    <source>
        <dbReference type="EMBL" id="CAG5055073.1"/>
    </source>
</evidence>
<reference evidence="2" key="1">
    <citation type="submission" date="2021-04" db="EMBL/GenBank/DDBJ databases">
        <authorList>
            <person name="Tunstrom K."/>
        </authorList>
    </citation>
    <scope>NUCLEOTIDE SEQUENCE</scope>
</reference>
<dbReference type="EMBL" id="CAJQZP010001576">
    <property type="protein sequence ID" value="CAG5055073.1"/>
    <property type="molecule type" value="Genomic_DNA"/>
</dbReference>
<proteinExistence type="predicted"/>
<accession>A0A8S3Y637</accession>
<gene>
    <name evidence="2" type="ORF">PAPOLLO_LOCUS26153</name>
</gene>
<evidence type="ECO:0000256" key="1">
    <source>
        <dbReference type="SAM" id="SignalP"/>
    </source>
</evidence>
<protein>
    <submittedName>
        <fullName evidence="2">(apollo) hypothetical protein</fullName>
    </submittedName>
</protein>
<feature type="signal peptide" evidence="1">
    <location>
        <begin position="1"/>
        <end position="16"/>
    </location>
</feature>
<dbReference type="Proteomes" id="UP000691718">
    <property type="component" value="Unassembled WGS sequence"/>
</dbReference>
<dbReference type="AlphaFoldDB" id="A0A8S3Y637"/>
<comment type="caution">
    <text evidence="2">The sequence shown here is derived from an EMBL/GenBank/DDBJ whole genome shotgun (WGS) entry which is preliminary data.</text>
</comment>
<evidence type="ECO:0000313" key="3">
    <source>
        <dbReference type="Proteomes" id="UP000691718"/>
    </source>
</evidence>